<feature type="region of interest" description="Disordered" evidence="2">
    <location>
        <begin position="344"/>
        <end position="375"/>
    </location>
</feature>
<name>A0A1B1N4K4_9BACL</name>
<evidence type="ECO:0000256" key="3">
    <source>
        <dbReference type="SAM" id="SignalP"/>
    </source>
</evidence>
<feature type="compositionally biased region" description="Low complexity" evidence="2">
    <location>
        <begin position="36"/>
        <end position="56"/>
    </location>
</feature>
<dbReference type="SUPFAM" id="SSF109998">
    <property type="entry name" value="Triger factor/SurA peptide-binding domain-like"/>
    <property type="match status" value="1"/>
</dbReference>
<dbReference type="RefSeq" id="WP_068698978.1">
    <property type="nucleotide sequence ID" value="NZ_CP014167.1"/>
</dbReference>
<evidence type="ECO:0000259" key="4">
    <source>
        <dbReference type="PROSITE" id="PS50198"/>
    </source>
</evidence>
<dbReference type="PROSITE" id="PS51257">
    <property type="entry name" value="PROKAR_LIPOPROTEIN"/>
    <property type="match status" value="1"/>
</dbReference>
<sequence>MLQNKRRSWKIAFMALVAVLSLSVVLAGCSKKNETGNAPESSNSAANGGGSSADSGKVVATYDGGEITEGEYDLEQRIMLILSPEMEQYMSNNDFREYLLKQEIAYKYLAAKADDKEKEAGAKQADSQLSQFKTQLGDEAFANMLKEQNVSEQEFKDYMVRIFTVVQAETAKVTDDEVKKQFEATKDDYTVASVRHILITFKDAEGQERTKEEALKLAQEVKAKLDADGGKNFAELAKEYSEDPGSKDNGGLYADTQVSTWVDQFKQAALTLPLNTISDPVETSYGYHVMRVESRQAKTFEDLTTEQKDTIKNTIGSQNLDTFMSGDLEKKIIKKIDLPKLAEPAASADAGGTSASEAPAESGAPEAPASSAPSK</sequence>
<dbReference type="KEGG" id="pyg:AWM70_18855"/>
<dbReference type="InterPro" id="IPR000297">
    <property type="entry name" value="PPIase_PpiC"/>
</dbReference>
<dbReference type="EMBL" id="CP014167">
    <property type="protein sequence ID" value="ANS76378.1"/>
    <property type="molecule type" value="Genomic_DNA"/>
</dbReference>
<dbReference type="AlphaFoldDB" id="A0A1B1N4K4"/>
<keyword evidence="3" id="KW-0732">Signal</keyword>
<dbReference type="PROSITE" id="PS50198">
    <property type="entry name" value="PPIC_PPIASE_2"/>
    <property type="match status" value="1"/>
</dbReference>
<dbReference type="SUPFAM" id="SSF54534">
    <property type="entry name" value="FKBP-like"/>
    <property type="match status" value="1"/>
</dbReference>
<feature type="chain" id="PRO_5039565341" evidence="3">
    <location>
        <begin position="28"/>
        <end position="375"/>
    </location>
</feature>
<proteinExistence type="predicted"/>
<gene>
    <name evidence="5" type="ORF">AWM70_18855</name>
</gene>
<dbReference type="Gene3D" id="3.10.50.40">
    <property type="match status" value="1"/>
</dbReference>
<dbReference type="Pfam" id="PF13616">
    <property type="entry name" value="Rotamase_3"/>
    <property type="match status" value="1"/>
</dbReference>
<dbReference type="InterPro" id="IPR027304">
    <property type="entry name" value="Trigger_fact/SurA_dom_sf"/>
</dbReference>
<feature type="signal peptide" evidence="3">
    <location>
        <begin position="1"/>
        <end position="27"/>
    </location>
</feature>
<evidence type="ECO:0000256" key="2">
    <source>
        <dbReference type="SAM" id="MobiDB-lite"/>
    </source>
</evidence>
<dbReference type="PANTHER" id="PTHR47245:SF2">
    <property type="entry name" value="PEPTIDYL-PROLYL CIS-TRANS ISOMERASE HP_0175-RELATED"/>
    <property type="match status" value="1"/>
</dbReference>
<dbReference type="InterPro" id="IPR046357">
    <property type="entry name" value="PPIase_dom_sf"/>
</dbReference>
<feature type="compositionally biased region" description="Low complexity" evidence="2">
    <location>
        <begin position="345"/>
        <end position="375"/>
    </location>
</feature>
<dbReference type="InterPro" id="IPR050245">
    <property type="entry name" value="PrsA_foldase"/>
</dbReference>
<dbReference type="GO" id="GO:0003755">
    <property type="term" value="F:peptidyl-prolyl cis-trans isomerase activity"/>
    <property type="evidence" value="ECO:0007669"/>
    <property type="project" value="UniProtKB-KW"/>
</dbReference>
<protein>
    <submittedName>
        <fullName evidence="5">Peptidylprolyl isomerase</fullName>
    </submittedName>
</protein>
<accession>A0A1B1N4K4</accession>
<feature type="region of interest" description="Disordered" evidence="2">
    <location>
        <begin position="33"/>
        <end position="57"/>
    </location>
</feature>
<dbReference type="STRING" id="1462996.AWM70_18855"/>
<dbReference type="PANTHER" id="PTHR47245">
    <property type="entry name" value="PEPTIDYLPROLYL ISOMERASE"/>
    <property type="match status" value="1"/>
</dbReference>
<evidence type="ECO:0000313" key="6">
    <source>
        <dbReference type="Proteomes" id="UP000092573"/>
    </source>
</evidence>
<keyword evidence="1" id="KW-0697">Rotamase</keyword>
<reference evidence="5 6" key="1">
    <citation type="submission" date="2016-01" db="EMBL/GenBank/DDBJ databases">
        <title>Complete Genome Sequence of Paenibacillus yonginensis DCY84, a novel Plant Growth-Promoting Bacteria with Elicitation of Induced Systemic Resistance.</title>
        <authorList>
            <person name="Kim Y.J."/>
            <person name="Yang D.C."/>
            <person name="Sukweenadhi J."/>
        </authorList>
    </citation>
    <scope>NUCLEOTIDE SEQUENCE [LARGE SCALE GENOMIC DNA]</scope>
    <source>
        <strain evidence="5 6">DCY84</strain>
    </source>
</reference>
<keyword evidence="1 5" id="KW-0413">Isomerase</keyword>
<organism evidence="5 6">
    <name type="scientific">Paenibacillus yonginensis</name>
    <dbReference type="NCBI Taxonomy" id="1462996"/>
    <lineage>
        <taxon>Bacteria</taxon>
        <taxon>Bacillati</taxon>
        <taxon>Bacillota</taxon>
        <taxon>Bacilli</taxon>
        <taxon>Bacillales</taxon>
        <taxon>Paenibacillaceae</taxon>
        <taxon>Paenibacillus</taxon>
    </lineage>
</organism>
<dbReference type="Proteomes" id="UP000092573">
    <property type="component" value="Chromosome"/>
</dbReference>
<keyword evidence="6" id="KW-1185">Reference proteome</keyword>
<evidence type="ECO:0000313" key="5">
    <source>
        <dbReference type="EMBL" id="ANS76378.1"/>
    </source>
</evidence>
<evidence type="ECO:0000256" key="1">
    <source>
        <dbReference type="PROSITE-ProRule" id="PRU00278"/>
    </source>
</evidence>
<feature type="domain" description="PpiC" evidence="4">
    <location>
        <begin position="189"/>
        <end position="294"/>
    </location>
</feature>